<evidence type="ECO:0000313" key="2">
    <source>
        <dbReference type="Proteomes" id="UP001162972"/>
    </source>
</evidence>
<dbReference type="EMBL" id="JAPFFJ010000011">
    <property type="protein sequence ID" value="KAJ6417231.1"/>
    <property type="molecule type" value="Genomic_DNA"/>
</dbReference>
<sequence>MRKSSRTSLVNTSRTIAILYKNAFNICRTSCVNAIFSIASSKSYSLSLSLSLSLGSENGNHVSERGQGKVTASQPDRHLVRATGLEEIIIRVHRFLLGHAQLVRAQTGRGRSGVASMATWCAVAS</sequence>
<comment type="caution">
    <text evidence="1">The sequence shown here is derived from an EMBL/GenBank/DDBJ whole genome shotgun (WGS) entry which is preliminary data.</text>
</comment>
<accession>A0AAD6K592</accession>
<reference evidence="1 2" key="1">
    <citation type="journal article" date="2023" name="Int. J. Mol. Sci.">
        <title>De Novo Assembly and Annotation of 11 Diverse Shrub Willow (Salix) Genomes Reveals Novel Gene Organization in Sex-Linked Regions.</title>
        <authorList>
            <person name="Hyden B."/>
            <person name="Feng K."/>
            <person name="Yates T.B."/>
            <person name="Jawdy S."/>
            <person name="Cereghino C."/>
            <person name="Smart L.B."/>
            <person name="Muchero W."/>
        </authorList>
    </citation>
    <scope>NUCLEOTIDE SEQUENCE [LARGE SCALE GENOMIC DNA]</scope>
    <source>
        <tissue evidence="1">Shoot tip</tissue>
    </source>
</reference>
<name>A0AAD6K592_9ROSI</name>
<dbReference type="Proteomes" id="UP001162972">
    <property type="component" value="Chromosome 11"/>
</dbReference>
<keyword evidence="2" id="KW-1185">Reference proteome</keyword>
<proteinExistence type="predicted"/>
<organism evidence="1 2">
    <name type="scientific">Salix udensis</name>
    <dbReference type="NCBI Taxonomy" id="889485"/>
    <lineage>
        <taxon>Eukaryota</taxon>
        <taxon>Viridiplantae</taxon>
        <taxon>Streptophyta</taxon>
        <taxon>Embryophyta</taxon>
        <taxon>Tracheophyta</taxon>
        <taxon>Spermatophyta</taxon>
        <taxon>Magnoliopsida</taxon>
        <taxon>eudicotyledons</taxon>
        <taxon>Gunneridae</taxon>
        <taxon>Pentapetalae</taxon>
        <taxon>rosids</taxon>
        <taxon>fabids</taxon>
        <taxon>Malpighiales</taxon>
        <taxon>Salicaceae</taxon>
        <taxon>Saliceae</taxon>
        <taxon>Salix</taxon>
    </lineage>
</organism>
<dbReference type="AlphaFoldDB" id="A0AAD6K592"/>
<evidence type="ECO:0000313" key="1">
    <source>
        <dbReference type="EMBL" id="KAJ6417231.1"/>
    </source>
</evidence>
<gene>
    <name evidence="1" type="ORF">OIU84_003027</name>
</gene>
<protein>
    <submittedName>
        <fullName evidence="1">Uncharacterized protein</fullName>
    </submittedName>
</protein>